<comment type="caution">
    <text evidence="3">The sequence shown here is derived from an EMBL/GenBank/DDBJ whole genome shotgun (WGS) entry which is preliminary data.</text>
</comment>
<keyword evidence="2" id="KW-0472">Membrane</keyword>
<gene>
    <name evidence="3" type="ORF">ECRASSUSDP1_LOCUS28935</name>
</gene>
<evidence type="ECO:0000256" key="1">
    <source>
        <dbReference type="SAM" id="Coils"/>
    </source>
</evidence>
<feature type="coiled-coil region" evidence="1">
    <location>
        <begin position="55"/>
        <end position="89"/>
    </location>
</feature>
<reference evidence="3" key="1">
    <citation type="submission" date="2023-07" db="EMBL/GenBank/DDBJ databases">
        <authorList>
            <consortium name="AG Swart"/>
            <person name="Singh M."/>
            <person name="Singh A."/>
            <person name="Seah K."/>
            <person name="Emmerich C."/>
        </authorList>
    </citation>
    <scope>NUCLEOTIDE SEQUENCE</scope>
    <source>
        <strain evidence="3">DP1</strain>
    </source>
</reference>
<dbReference type="Proteomes" id="UP001295684">
    <property type="component" value="Unassembled WGS sequence"/>
</dbReference>
<evidence type="ECO:0000256" key="2">
    <source>
        <dbReference type="SAM" id="Phobius"/>
    </source>
</evidence>
<evidence type="ECO:0000313" key="3">
    <source>
        <dbReference type="EMBL" id="CAI2387305.1"/>
    </source>
</evidence>
<dbReference type="EMBL" id="CAMPGE010029819">
    <property type="protein sequence ID" value="CAI2387305.1"/>
    <property type="molecule type" value="Genomic_DNA"/>
</dbReference>
<proteinExistence type="predicted"/>
<keyword evidence="1" id="KW-0175">Coiled coil</keyword>
<organism evidence="3 4">
    <name type="scientific">Euplotes crassus</name>
    <dbReference type="NCBI Taxonomy" id="5936"/>
    <lineage>
        <taxon>Eukaryota</taxon>
        <taxon>Sar</taxon>
        <taxon>Alveolata</taxon>
        <taxon>Ciliophora</taxon>
        <taxon>Intramacronucleata</taxon>
        <taxon>Spirotrichea</taxon>
        <taxon>Hypotrichia</taxon>
        <taxon>Euplotida</taxon>
        <taxon>Euplotidae</taxon>
        <taxon>Moneuplotes</taxon>
    </lineage>
</organism>
<dbReference type="AlphaFoldDB" id="A0AAD2DC41"/>
<keyword evidence="2" id="KW-0812">Transmembrane</keyword>
<keyword evidence="4" id="KW-1185">Reference proteome</keyword>
<protein>
    <submittedName>
        <fullName evidence="3">Uncharacterized protein</fullName>
    </submittedName>
</protein>
<accession>A0AAD2DC41</accession>
<feature type="transmembrane region" description="Helical" evidence="2">
    <location>
        <begin position="450"/>
        <end position="471"/>
    </location>
</feature>
<name>A0AAD2DC41_EUPCR</name>
<evidence type="ECO:0000313" key="4">
    <source>
        <dbReference type="Proteomes" id="UP001295684"/>
    </source>
</evidence>
<sequence>MVENSEAFSFKQKLHELKQKVVSTSSKVAEEVKKDTKKVIEKVGTAFERFKEKIQDKFRKRVHKQIEEIKEIQNQNGTLTEEQKQKLEKSLKKTFDQVVGSHFILPSQTEKIKEQMPEILANVTRKIDEKSQNWAWRKENEGKFAEFLIKYPHISKEYDEMVKKVMQMVEDKASISEIEAELQRRSKKIFDQIPDNEETEKFFAEFEKRADQLGNSAKFNLTEFRAEVKDFIKKYGSGYKNATDEQKEELINYVIATNEKFDKLLKRIEDKKIVERIIKRFQKKINERLKNNEDVDYDNMMNELDHEIEDVEEMQLASKYDSSIALETPYPLDPLQQFTFTVEDVMVERRADVDFFEFVKVDLKQGLYCEDEDDYEDGDDDDCYRPKGEEGKIVPSGDTIYGVAPSRESLFEYDVQLKYTSFRAGGESTIYNTTLFLRVGDEDDDSPKTVIFFIIIGLSLTTVLILAAFCYRRWSARRVMKYEDFDGDVQIGRKSVDRPPSDLENTASDSN</sequence>
<keyword evidence="2" id="KW-1133">Transmembrane helix</keyword>